<dbReference type="GO" id="GO:1902387">
    <property type="term" value="F:ceramide 1-phosphate binding"/>
    <property type="evidence" value="ECO:0000318"/>
    <property type="project" value="GO_Central"/>
</dbReference>
<dbReference type="InterPro" id="IPR014830">
    <property type="entry name" value="Glycolipid_transfer_prot_dom"/>
</dbReference>
<dbReference type="GO" id="GO:0035627">
    <property type="term" value="P:ceramide transport"/>
    <property type="evidence" value="ECO:0000318"/>
    <property type="project" value="GO_Central"/>
</dbReference>
<evidence type="ECO:0000256" key="1">
    <source>
        <dbReference type="ARBA" id="ARBA00007148"/>
    </source>
</evidence>
<dbReference type="FunFam" id="1.10.3520.10:FF:000005">
    <property type="entry name" value="Accelerated cell death 11"/>
    <property type="match status" value="1"/>
</dbReference>
<dbReference type="SUPFAM" id="SSF110004">
    <property type="entry name" value="Glycolipid transfer protein, GLTP"/>
    <property type="match status" value="1"/>
</dbReference>
<reference evidence="5" key="1">
    <citation type="journal article" date="2016" name="Nature">
        <title>The genome of the seagrass Zostera marina reveals angiosperm adaptation to the sea.</title>
        <authorList>
            <person name="Olsen J.L."/>
            <person name="Rouze P."/>
            <person name="Verhelst B."/>
            <person name="Lin Y.-C."/>
            <person name="Bayer T."/>
            <person name="Collen J."/>
            <person name="Dattolo E."/>
            <person name="De Paoli E."/>
            <person name="Dittami S."/>
            <person name="Maumus F."/>
            <person name="Michel G."/>
            <person name="Kersting A."/>
            <person name="Lauritano C."/>
            <person name="Lohaus R."/>
            <person name="Toepel M."/>
            <person name="Tonon T."/>
            <person name="Vanneste K."/>
            <person name="Amirebrahimi M."/>
            <person name="Brakel J."/>
            <person name="Bostroem C."/>
            <person name="Chovatia M."/>
            <person name="Grimwood J."/>
            <person name="Jenkins J.W."/>
            <person name="Jueterbock A."/>
            <person name="Mraz A."/>
            <person name="Stam W.T."/>
            <person name="Tice H."/>
            <person name="Bornberg-Bauer E."/>
            <person name="Green P.J."/>
            <person name="Pearson G.A."/>
            <person name="Procaccini G."/>
            <person name="Duarte C.M."/>
            <person name="Schmutz J."/>
            <person name="Reusch T.B.H."/>
            <person name="Van de Peer Y."/>
        </authorList>
    </citation>
    <scope>NUCLEOTIDE SEQUENCE [LARGE SCALE GENOMIC DNA]</scope>
    <source>
        <strain evidence="5">cv. Finnish</strain>
    </source>
</reference>
<evidence type="ECO:0000313" key="4">
    <source>
        <dbReference type="EMBL" id="KMZ76161.1"/>
    </source>
</evidence>
<dbReference type="GO" id="GO:0120009">
    <property type="term" value="P:intermembrane lipid transfer"/>
    <property type="evidence" value="ECO:0000318"/>
    <property type="project" value="GO_Central"/>
</dbReference>
<sequence length="199" mass="22361">MANQVIAETFEQLASKVNSQSEDLELGFLIHGFSLMLPLLRSFGIVFKIVESDAVQKVDDLMETAKSVSSVRLMIENDIANGCVRTLYSPSRNLLRLIRGLDFCRLFFRNILNEGKQNSVRIPATTAYLEVFGPYHGAVLKKIITVGIHTVPTMSKICKNVNEDEDSGRVSMQSFARSSQVVIQYLHNLFLSMNQGIDW</sequence>
<dbReference type="PANTHER" id="PTHR10219">
    <property type="entry name" value="GLYCOLIPID TRANSFER PROTEIN-RELATED"/>
    <property type="match status" value="1"/>
</dbReference>
<protein>
    <recommendedName>
        <fullName evidence="3">Glycolipid transfer protein domain-containing protein</fullName>
    </recommendedName>
</protein>
<dbReference type="GO" id="GO:0005829">
    <property type="term" value="C:cytosol"/>
    <property type="evidence" value="ECO:0000318"/>
    <property type="project" value="GO_Central"/>
</dbReference>
<keyword evidence="5" id="KW-1185">Reference proteome</keyword>
<dbReference type="Proteomes" id="UP000036987">
    <property type="component" value="Unassembled WGS sequence"/>
</dbReference>
<dbReference type="Pfam" id="PF08718">
    <property type="entry name" value="GLTP"/>
    <property type="match status" value="1"/>
</dbReference>
<comment type="similarity">
    <text evidence="1">Belongs to the GLTP family.</text>
</comment>
<dbReference type="PANTHER" id="PTHR10219:SF43">
    <property type="entry name" value="GLYCOLIPID TRANSFER PROTEIN DOMAIN-CONTAINING PROTEIN"/>
    <property type="match status" value="1"/>
</dbReference>
<feature type="domain" description="Glycolipid transfer protein" evidence="3">
    <location>
        <begin position="30"/>
        <end position="162"/>
    </location>
</feature>
<accession>A0A0K9Q4H2</accession>
<dbReference type="OrthoDB" id="1579307at2759"/>
<dbReference type="InterPro" id="IPR036497">
    <property type="entry name" value="GLTP_sf"/>
</dbReference>
<dbReference type="GO" id="GO:1902388">
    <property type="term" value="F:ceramide 1-phosphate transfer activity"/>
    <property type="evidence" value="ECO:0000318"/>
    <property type="project" value="GO_Central"/>
</dbReference>
<evidence type="ECO:0000256" key="2">
    <source>
        <dbReference type="ARBA" id="ARBA00022448"/>
    </source>
</evidence>
<dbReference type="EMBL" id="LFYR01000079">
    <property type="protein sequence ID" value="KMZ76161.1"/>
    <property type="molecule type" value="Genomic_DNA"/>
</dbReference>
<evidence type="ECO:0000259" key="3">
    <source>
        <dbReference type="Pfam" id="PF08718"/>
    </source>
</evidence>
<comment type="caution">
    <text evidence="4">The sequence shown here is derived from an EMBL/GenBank/DDBJ whole genome shotgun (WGS) entry which is preliminary data.</text>
</comment>
<keyword evidence="2" id="KW-0813">Transport</keyword>
<dbReference type="Gene3D" id="1.10.3520.10">
    <property type="entry name" value="Glycolipid transfer protein"/>
    <property type="match status" value="1"/>
</dbReference>
<dbReference type="AlphaFoldDB" id="A0A0K9Q4H2"/>
<proteinExistence type="inferred from homology"/>
<gene>
    <name evidence="4" type="ORF">ZOSMA_106G00670</name>
</gene>
<evidence type="ECO:0000313" key="5">
    <source>
        <dbReference type="Proteomes" id="UP000036987"/>
    </source>
</evidence>
<name>A0A0K9Q4H2_ZOSMR</name>
<organism evidence="4 5">
    <name type="scientific">Zostera marina</name>
    <name type="common">Eelgrass</name>
    <dbReference type="NCBI Taxonomy" id="29655"/>
    <lineage>
        <taxon>Eukaryota</taxon>
        <taxon>Viridiplantae</taxon>
        <taxon>Streptophyta</taxon>
        <taxon>Embryophyta</taxon>
        <taxon>Tracheophyta</taxon>
        <taxon>Spermatophyta</taxon>
        <taxon>Magnoliopsida</taxon>
        <taxon>Liliopsida</taxon>
        <taxon>Zosteraceae</taxon>
        <taxon>Zostera</taxon>
    </lineage>
</organism>